<accession>A0A8T1WKP0</accession>
<organism evidence="5 6">
    <name type="scientific">Phytophthora boehmeriae</name>
    <dbReference type="NCBI Taxonomy" id="109152"/>
    <lineage>
        <taxon>Eukaryota</taxon>
        <taxon>Sar</taxon>
        <taxon>Stramenopiles</taxon>
        <taxon>Oomycota</taxon>
        <taxon>Peronosporomycetes</taxon>
        <taxon>Peronosporales</taxon>
        <taxon>Peronosporaceae</taxon>
        <taxon>Phytophthora</taxon>
    </lineage>
</organism>
<dbReference type="PANTHER" id="PTHR12383:SF16">
    <property type="entry name" value="MITOCHONDRIAL INNER MEMBRANE PROTEASE SUBUNIT 1"/>
    <property type="match status" value="1"/>
</dbReference>
<reference evidence="5" key="1">
    <citation type="submission" date="2021-02" db="EMBL/GenBank/DDBJ databases">
        <authorList>
            <person name="Palmer J.M."/>
        </authorList>
    </citation>
    <scope>NUCLEOTIDE SEQUENCE</scope>
    <source>
        <strain evidence="5">SCRP23</strain>
    </source>
</reference>
<evidence type="ECO:0000256" key="2">
    <source>
        <dbReference type="ARBA" id="ARBA00022801"/>
    </source>
</evidence>
<evidence type="ECO:0000259" key="4">
    <source>
        <dbReference type="Pfam" id="PF10502"/>
    </source>
</evidence>
<dbReference type="AlphaFoldDB" id="A0A8T1WKP0"/>
<dbReference type="GO" id="GO:0006627">
    <property type="term" value="P:protein processing involved in protein targeting to mitochondrion"/>
    <property type="evidence" value="ECO:0007669"/>
    <property type="project" value="TreeGrafter"/>
</dbReference>
<evidence type="ECO:0000256" key="1">
    <source>
        <dbReference type="ARBA" id="ARBA00004370"/>
    </source>
</evidence>
<dbReference type="InterPro" id="IPR052064">
    <property type="entry name" value="Mito_IMP1_subunit"/>
</dbReference>
<dbReference type="Proteomes" id="UP000693981">
    <property type="component" value="Unassembled WGS sequence"/>
</dbReference>
<keyword evidence="3" id="KW-0472">Membrane</keyword>
<dbReference type="InterPro" id="IPR019533">
    <property type="entry name" value="Peptidase_S26"/>
</dbReference>
<comment type="subcellular location">
    <subcellularLocation>
        <location evidence="1">Membrane</location>
    </subcellularLocation>
</comment>
<name>A0A8T1WKP0_9STRA</name>
<sequence length="154" mass="17317">MTLARNARNAVLIVSWAGMIKQYFGDVSYGMGVSMTPTIPDGSFIFVERLSRRWRDWKRGDLVQLRSPTRSHGETITKRILALEGDVVELQPRFDKERQGKITVPKGHVWVEGDNPTCSVDSRHFGAVPAALLIGRPFFIVRSAKVALFETFAL</sequence>
<evidence type="ECO:0000313" key="5">
    <source>
        <dbReference type="EMBL" id="KAG7394477.1"/>
    </source>
</evidence>
<evidence type="ECO:0000256" key="3">
    <source>
        <dbReference type="ARBA" id="ARBA00023136"/>
    </source>
</evidence>
<protein>
    <recommendedName>
        <fullName evidence="4">Peptidase S26 domain-containing protein</fullName>
    </recommendedName>
</protein>
<keyword evidence="2" id="KW-0378">Hydrolase</keyword>
<proteinExistence type="predicted"/>
<feature type="domain" description="Peptidase S26" evidence="4">
    <location>
        <begin position="97"/>
        <end position="141"/>
    </location>
</feature>
<dbReference type="GO" id="GO:0042720">
    <property type="term" value="C:mitochondrial inner membrane peptidase complex"/>
    <property type="evidence" value="ECO:0007669"/>
    <property type="project" value="TreeGrafter"/>
</dbReference>
<dbReference type="GO" id="GO:0006465">
    <property type="term" value="P:signal peptide processing"/>
    <property type="evidence" value="ECO:0007669"/>
    <property type="project" value="InterPro"/>
</dbReference>
<dbReference type="OrthoDB" id="308440at2759"/>
<feature type="domain" description="Peptidase S26" evidence="4">
    <location>
        <begin position="9"/>
        <end position="91"/>
    </location>
</feature>
<dbReference type="PANTHER" id="PTHR12383">
    <property type="entry name" value="PROTEASE FAMILY S26 MITOCHONDRIAL INNER MEMBRANE PROTEASE-RELATED"/>
    <property type="match status" value="1"/>
</dbReference>
<dbReference type="Pfam" id="PF10502">
    <property type="entry name" value="Peptidase_S26"/>
    <property type="match status" value="2"/>
</dbReference>
<dbReference type="GO" id="GO:0004252">
    <property type="term" value="F:serine-type endopeptidase activity"/>
    <property type="evidence" value="ECO:0007669"/>
    <property type="project" value="InterPro"/>
</dbReference>
<keyword evidence="6" id="KW-1185">Reference proteome</keyword>
<dbReference type="EMBL" id="JAGDFL010000270">
    <property type="protein sequence ID" value="KAG7394477.1"/>
    <property type="molecule type" value="Genomic_DNA"/>
</dbReference>
<dbReference type="CDD" id="cd06530">
    <property type="entry name" value="S26_SPase_I"/>
    <property type="match status" value="1"/>
</dbReference>
<gene>
    <name evidence="5" type="ORF">PHYBOEH_005138</name>
</gene>
<comment type="caution">
    <text evidence="5">The sequence shown here is derived from an EMBL/GenBank/DDBJ whole genome shotgun (WGS) entry which is preliminary data.</text>
</comment>
<evidence type="ECO:0000313" key="6">
    <source>
        <dbReference type="Proteomes" id="UP000693981"/>
    </source>
</evidence>